<evidence type="ECO:0000259" key="1">
    <source>
        <dbReference type="Pfam" id="PF09345"/>
    </source>
</evidence>
<dbReference type="KEGG" id="ttz:FHG85_02485"/>
<evidence type="ECO:0000313" key="2">
    <source>
        <dbReference type="EMBL" id="QKG79176.1"/>
    </source>
</evidence>
<dbReference type="EMBL" id="CP041345">
    <property type="protein sequence ID" value="QKG79176.1"/>
    <property type="molecule type" value="Genomic_DNA"/>
</dbReference>
<evidence type="ECO:0000313" key="3">
    <source>
        <dbReference type="Proteomes" id="UP000500961"/>
    </source>
</evidence>
<feature type="domain" description="SiaC family regulatory phosphoprotein" evidence="1">
    <location>
        <begin position="7"/>
        <end position="125"/>
    </location>
</feature>
<sequence>MQKYELNETATTPYVNFDPDTGVIRIEGRSIPENVIDFYQPILRWIDEYANDPKPETIVHLKFEYFNTSSSKRIFDIMKKFEKLAVDTGKKVTINWYYEEDDEDIYFAGNDYKALINKVDFNLIEIKGS</sequence>
<dbReference type="Pfam" id="PF09345">
    <property type="entry name" value="SiaC"/>
    <property type="match status" value="1"/>
</dbReference>
<protein>
    <submittedName>
        <fullName evidence="2">DUF1987 domain-containing protein</fullName>
    </submittedName>
</protein>
<proteinExistence type="predicted"/>
<reference evidence="2 3" key="1">
    <citation type="submission" date="2019-07" db="EMBL/GenBank/DDBJ databases">
        <title>Thalassofilum flectens gen. nov., sp. nov., a novel moderate thermophilic anaerobe from a shallow sea hot spring in Kunashir Island (Russia), representing a new family in the order Bacteroidales, and proposal of Thalassofilacea fam. nov.</title>
        <authorList>
            <person name="Kochetkova T.V."/>
            <person name="Podosokorskaya O.A."/>
            <person name="Novikov A."/>
            <person name="Elcheninov A.G."/>
            <person name="Toshchakov S.V."/>
            <person name="Kublanov I.V."/>
        </authorList>
    </citation>
    <scope>NUCLEOTIDE SEQUENCE [LARGE SCALE GENOMIC DNA]</scope>
    <source>
        <strain evidence="2 3">38-H</strain>
    </source>
</reference>
<name>A0A7D3XL51_9BACT</name>
<dbReference type="InterPro" id="IPR018530">
    <property type="entry name" value="SiaC"/>
</dbReference>
<dbReference type="Proteomes" id="UP000500961">
    <property type="component" value="Chromosome"/>
</dbReference>
<keyword evidence="3" id="KW-1185">Reference proteome</keyword>
<accession>A0A7D3XL51</accession>
<organism evidence="2 3">
    <name type="scientific">Tenuifilum thalassicum</name>
    <dbReference type="NCBI Taxonomy" id="2590900"/>
    <lineage>
        <taxon>Bacteria</taxon>
        <taxon>Pseudomonadati</taxon>
        <taxon>Bacteroidota</taxon>
        <taxon>Bacteroidia</taxon>
        <taxon>Bacteroidales</taxon>
        <taxon>Tenuifilaceae</taxon>
        <taxon>Tenuifilum</taxon>
    </lineage>
</organism>
<dbReference type="RefSeq" id="WP_173072694.1">
    <property type="nucleotide sequence ID" value="NZ_CP041345.1"/>
</dbReference>
<dbReference type="AlphaFoldDB" id="A0A7D3XL51"/>
<gene>
    <name evidence="2" type="ORF">FHG85_02485</name>
</gene>